<gene>
    <name evidence="2" type="ORF">PPROV_000808800</name>
</gene>
<comment type="caution">
    <text evidence="2">The sequence shown here is derived from an EMBL/GenBank/DDBJ whole genome shotgun (WGS) entry which is preliminary data.</text>
</comment>
<feature type="chain" id="PRO_5032376771" evidence="1">
    <location>
        <begin position="28"/>
        <end position="306"/>
    </location>
</feature>
<feature type="signal peptide" evidence="1">
    <location>
        <begin position="1"/>
        <end position="27"/>
    </location>
</feature>
<organism evidence="2 3">
    <name type="scientific">Pycnococcus provasolii</name>
    <dbReference type="NCBI Taxonomy" id="41880"/>
    <lineage>
        <taxon>Eukaryota</taxon>
        <taxon>Viridiplantae</taxon>
        <taxon>Chlorophyta</taxon>
        <taxon>Pseudoscourfieldiophyceae</taxon>
        <taxon>Pseudoscourfieldiales</taxon>
        <taxon>Pycnococcaceae</taxon>
        <taxon>Pycnococcus</taxon>
    </lineage>
</organism>
<dbReference type="PROSITE" id="PS51257">
    <property type="entry name" value="PROKAR_LIPOPROTEIN"/>
    <property type="match status" value="1"/>
</dbReference>
<evidence type="ECO:0000313" key="3">
    <source>
        <dbReference type="Proteomes" id="UP000660262"/>
    </source>
</evidence>
<dbReference type="AlphaFoldDB" id="A0A830HQR5"/>
<dbReference type="Proteomes" id="UP000660262">
    <property type="component" value="Unassembled WGS sequence"/>
</dbReference>
<dbReference type="EMBL" id="BNJQ01000024">
    <property type="protein sequence ID" value="GHP09352.1"/>
    <property type="molecule type" value="Genomic_DNA"/>
</dbReference>
<proteinExistence type="predicted"/>
<protein>
    <submittedName>
        <fullName evidence="2">Uncharacterized protein</fullName>
    </submittedName>
</protein>
<evidence type="ECO:0000256" key="1">
    <source>
        <dbReference type="SAM" id="SignalP"/>
    </source>
</evidence>
<keyword evidence="1" id="KW-0732">Signal</keyword>
<evidence type="ECO:0000313" key="2">
    <source>
        <dbReference type="EMBL" id="GHP09352.1"/>
    </source>
</evidence>
<reference evidence="2" key="1">
    <citation type="submission" date="2020-10" db="EMBL/GenBank/DDBJ databases">
        <title>Unveiling of a novel bifunctional photoreceptor, Dualchrome1, isolated from a cosmopolitan green alga.</title>
        <authorList>
            <person name="Suzuki S."/>
            <person name="Kawachi M."/>
        </authorList>
    </citation>
    <scope>NUCLEOTIDE SEQUENCE</scope>
    <source>
        <strain evidence="2">NIES 2893</strain>
    </source>
</reference>
<name>A0A830HQR5_9CHLO</name>
<keyword evidence="3" id="KW-1185">Reference proteome</keyword>
<sequence length="306" mass="34131">MMARRLSLTVFACAFATLTSCLNKVLSAKAYDDDATLWQPWHHRSTHRVYPAADVAARPNPKVEQAFRRTATAVGDDTAVEIEEDVEMERTTQGVDLRSIQRPANLISTTPYLKAGWYASKYAPPIQFAPIAPAPPPPTPAPPPHQFGNNTYISATALRLNPFLLFPFAPPPFEPYMNEPCFGGIAKGEGGLLCPGFPRIPNENYLYRDRFLPFDPLFGIRRPREFRPNSYYYPGLLRASPPLAPQEASWQRPTYSNYSPRLGITPPRSQPFYVNIGFTPRKGLGSIGNQGRGYGVVPSYGLVTRR</sequence>
<accession>A0A830HQR5</accession>